<feature type="compositionally biased region" description="Basic and acidic residues" evidence="1">
    <location>
        <begin position="176"/>
        <end position="185"/>
    </location>
</feature>
<evidence type="ECO:0000313" key="3">
    <source>
        <dbReference type="EMBL" id="KJV06194.1"/>
    </source>
</evidence>
<dbReference type="EMBL" id="LAJX01000128">
    <property type="protein sequence ID" value="KJV06194.1"/>
    <property type="molecule type" value="Genomic_DNA"/>
</dbReference>
<name>A0A0F3IKV9_9GAMM</name>
<proteinExistence type="predicted"/>
<evidence type="ECO:0000256" key="1">
    <source>
        <dbReference type="SAM" id="MobiDB-lite"/>
    </source>
</evidence>
<feature type="chain" id="PRO_5002462415" description="Low-complexity protein" evidence="2">
    <location>
        <begin position="27"/>
        <end position="200"/>
    </location>
</feature>
<evidence type="ECO:0000313" key="4">
    <source>
        <dbReference type="Proteomes" id="UP000033684"/>
    </source>
</evidence>
<sequence>MKTKSKSPLAAAMGVAIISSLNVATASAEANPFGMSELTNGYMQVAEAAKTGEMACGANMPGMKDSKSNVEGACAGSKTSSTAKTSEGKCGEGKCGAMMDGDKMKKGMESTCGAMMKGKEGACGNTKAAEGKCGSQCGEQMKNCANAKSAEGACGAQMKGCGEGMQGCAEMMKGKEGGCAADKKPASATPGVSVKPANTR</sequence>
<feature type="signal peptide" evidence="2">
    <location>
        <begin position="1"/>
        <end position="26"/>
    </location>
</feature>
<keyword evidence="2" id="KW-0732">Signal</keyword>
<keyword evidence="4" id="KW-1185">Reference proteome</keyword>
<dbReference type="AlphaFoldDB" id="A0A0F3IKV9"/>
<feature type="region of interest" description="Disordered" evidence="1">
    <location>
        <begin position="176"/>
        <end position="200"/>
    </location>
</feature>
<dbReference type="PATRIC" id="fig|1632867.3.peg.866"/>
<organism evidence="3 4">
    <name type="scientific">Methylocucumis oryzae</name>
    <dbReference type="NCBI Taxonomy" id="1632867"/>
    <lineage>
        <taxon>Bacteria</taxon>
        <taxon>Pseudomonadati</taxon>
        <taxon>Pseudomonadota</taxon>
        <taxon>Gammaproteobacteria</taxon>
        <taxon>Methylococcales</taxon>
        <taxon>Methylococcaceae</taxon>
        <taxon>Methylocucumis</taxon>
    </lineage>
</organism>
<accession>A0A0F3IKV9</accession>
<reference evidence="3 4" key="2">
    <citation type="journal article" date="2016" name="Microb. Ecol.">
        <title>Genome Characteristics of a Novel Type I Methanotroph (Sn10-6) Isolated from a Flooded Indian Rice Field.</title>
        <authorList>
            <person name="Rahalkar M.C."/>
            <person name="Pandit P.S."/>
            <person name="Dhakephalkar P.K."/>
            <person name="Pore S."/>
            <person name="Arora P."/>
            <person name="Kapse N."/>
        </authorList>
    </citation>
    <scope>NUCLEOTIDE SEQUENCE [LARGE SCALE GENOMIC DNA]</scope>
    <source>
        <strain evidence="3 4">Sn10-6</strain>
    </source>
</reference>
<gene>
    <name evidence="3" type="ORF">VZ94_12955</name>
</gene>
<reference evidence="4" key="1">
    <citation type="submission" date="2015-03" db="EMBL/GenBank/DDBJ databases">
        <title>Draft genome sequence of a novel methanotroph (Sn10-6) isolated from flooded ricefield rhizosphere in India.</title>
        <authorList>
            <person name="Pandit P.S."/>
            <person name="Pore S.D."/>
            <person name="Arora P."/>
            <person name="Kapse N.G."/>
            <person name="Dhakephalkar P.K."/>
            <person name="Rahalkar M.C."/>
        </authorList>
    </citation>
    <scope>NUCLEOTIDE SEQUENCE [LARGE SCALE GENOMIC DNA]</scope>
    <source>
        <strain evidence="4">Sn10-6</strain>
    </source>
</reference>
<evidence type="ECO:0000256" key="2">
    <source>
        <dbReference type="SAM" id="SignalP"/>
    </source>
</evidence>
<protein>
    <recommendedName>
        <fullName evidence="5">Low-complexity protein</fullName>
    </recommendedName>
</protein>
<dbReference type="OrthoDB" id="5570141at2"/>
<dbReference type="RefSeq" id="WP_045779544.1">
    <property type="nucleotide sequence ID" value="NZ_LAJX01000128.1"/>
</dbReference>
<dbReference type="Proteomes" id="UP000033684">
    <property type="component" value="Unassembled WGS sequence"/>
</dbReference>
<comment type="caution">
    <text evidence="3">The sequence shown here is derived from an EMBL/GenBank/DDBJ whole genome shotgun (WGS) entry which is preliminary data.</text>
</comment>
<evidence type="ECO:0008006" key="5">
    <source>
        <dbReference type="Google" id="ProtNLM"/>
    </source>
</evidence>